<evidence type="ECO:0000256" key="3">
    <source>
        <dbReference type="ARBA" id="ARBA00022692"/>
    </source>
</evidence>
<proteinExistence type="predicted"/>
<comment type="subcellular location">
    <subcellularLocation>
        <location evidence="1">Cell membrane</location>
        <topology evidence="1">Multi-pass membrane protein</topology>
    </subcellularLocation>
</comment>
<sequence>MVFQHRSYTLTLGIMRVMGWFPYQWGNFASLHITQERRVPRSWPWFTWSLVIGTLNVLLCFVEIHSGFEIKPSYEIPTLKVTRSLYCIYQGVLGFVMCVYALVYSPRLAMAVSHAHHICHDLKFSAGSHEASEDVTDEDYDNIGRRLLGLQAFHHQVNRYFGPAIVMVVTYCMFTSIVSFFYLSLFLSISWKSLTFTCVYMFLSTQPLILLNNTPVQLNTKKDDFLNALTTTRHQGGAVQDLNNLAKDFPNFDMCGFFSLDRKLLVNILSFIATYVIILLHDKIIPLTTGDKAARPSALQQFTTKTTTRRTKGITVNMIIQASTLLAVLATVACADGNLLRPRPPDSTTDFFSNRHHTHPPIKTTTSPTPAHGYLLRRWLSDSTTDSSFRYRHHTHPPIKEATPSPPNAFFTRMDGPKSPETSPSNTHQTINAITSTQDTHSPTGTSPPTTVATTTSTEEPHAPVYGSYFTTDALSSSTIMNLPRNETISRVLFWPPSPNITVTLNISVEGWNYTFKSNTTLPKHWHSIDIYQPTSQSNKTMIYFNTDGRYITLNFSRVLHMQVGSDQTTHWCFCPRAHLCTLLSPLEHGGSDSSGQRKDLLVALFVVVFLLIVTLLALGGVTFYRKNELFHIYAKPIDCLPYTPQPPPLPRPNKESALHGHGGEEAKEVELTDNSGYSRVSGGTSTAVPPTPVADNATHSKPCEKPKEHESINCLYGLV</sequence>
<feature type="transmembrane region" description="Helical" evidence="8">
    <location>
        <begin position="85"/>
        <end position="103"/>
    </location>
</feature>
<dbReference type="GO" id="GO:0030425">
    <property type="term" value="C:dendrite"/>
    <property type="evidence" value="ECO:0007669"/>
    <property type="project" value="TreeGrafter"/>
</dbReference>
<dbReference type="InterPro" id="IPR013604">
    <property type="entry name" value="7TM_chemorcpt"/>
</dbReference>
<keyword evidence="2" id="KW-1003">Cell membrane</keyword>
<keyword evidence="4 8" id="KW-1133">Transmembrane helix</keyword>
<comment type="caution">
    <text evidence="9">The sequence shown here is derived from an EMBL/GenBank/DDBJ whole genome shotgun (WGS) entry which is preliminary data.</text>
</comment>
<feature type="compositionally biased region" description="Polar residues" evidence="7">
    <location>
        <begin position="673"/>
        <end position="689"/>
    </location>
</feature>
<feature type="region of interest" description="Disordered" evidence="7">
    <location>
        <begin position="435"/>
        <end position="464"/>
    </location>
</feature>
<keyword evidence="10" id="KW-1185">Reference proteome</keyword>
<gene>
    <name evidence="9" type="ORF">O3P69_011650</name>
</gene>
<accession>A0AAW0T6T3</accession>
<dbReference type="AlphaFoldDB" id="A0AAW0T6T3"/>
<evidence type="ECO:0000256" key="6">
    <source>
        <dbReference type="ARBA" id="ARBA00023170"/>
    </source>
</evidence>
<dbReference type="EMBL" id="JARAKH010000038">
    <property type="protein sequence ID" value="KAK8383315.1"/>
    <property type="molecule type" value="Genomic_DNA"/>
</dbReference>
<keyword evidence="6" id="KW-0675">Receptor</keyword>
<dbReference type="GO" id="GO:0050909">
    <property type="term" value="P:sensory perception of taste"/>
    <property type="evidence" value="ECO:0007669"/>
    <property type="project" value="InterPro"/>
</dbReference>
<feature type="transmembrane region" description="Helical" evidence="8">
    <location>
        <begin position="601"/>
        <end position="625"/>
    </location>
</feature>
<feature type="compositionally biased region" description="Low complexity" evidence="7">
    <location>
        <begin position="440"/>
        <end position="458"/>
    </location>
</feature>
<feature type="region of interest" description="Disordered" evidence="7">
    <location>
        <begin position="645"/>
        <end position="710"/>
    </location>
</feature>
<feature type="compositionally biased region" description="Basic and acidic residues" evidence="7">
    <location>
        <begin position="653"/>
        <end position="671"/>
    </location>
</feature>
<evidence type="ECO:0000313" key="9">
    <source>
        <dbReference type="EMBL" id="KAK8383315.1"/>
    </source>
</evidence>
<name>A0AAW0T6T3_SCYPA</name>
<feature type="transmembrane region" description="Helical" evidence="8">
    <location>
        <begin position="160"/>
        <end position="183"/>
    </location>
</feature>
<dbReference type="GO" id="GO:0005886">
    <property type="term" value="C:plasma membrane"/>
    <property type="evidence" value="ECO:0007669"/>
    <property type="project" value="UniProtKB-SubCell"/>
</dbReference>
<feature type="transmembrane region" description="Helical" evidence="8">
    <location>
        <begin position="45"/>
        <end position="64"/>
    </location>
</feature>
<evidence type="ECO:0000256" key="5">
    <source>
        <dbReference type="ARBA" id="ARBA00023136"/>
    </source>
</evidence>
<protein>
    <submittedName>
        <fullName evidence="9">Uncharacterized protein</fullName>
    </submittedName>
</protein>
<dbReference type="PANTHER" id="PTHR21143">
    <property type="entry name" value="INVERTEBRATE GUSTATORY RECEPTOR"/>
    <property type="match status" value="1"/>
</dbReference>
<evidence type="ECO:0000256" key="8">
    <source>
        <dbReference type="SAM" id="Phobius"/>
    </source>
</evidence>
<evidence type="ECO:0000256" key="2">
    <source>
        <dbReference type="ARBA" id="ARBA00022475"/>
    </source>
</evidence>
<reference evidence="9 10" key="1">
    <citation type="submission" date="2023-03" db="EMBL/GenBank/DDBJ databases">
        <title>High-quality genome of Scylla paramamosain provides insights in environmental adaptation.</title>
        <authorList>
            <person name="Zhang L."/>
        </authorList>
    </citation>
    <scope>NUCLEOTIDE SEQUENCE [LARGE SCALE GENOMIC DNA]</scope>
    <source>
        <strain evidence="9">LZ_2023a</strain>
        <tissue evidence="9">Muscle</tissue>
    </source>
</reference>
<keyword evidence="3 8" id="KW-0812">Transmembrane</keyword>
<feature type="transmembrane region" description="Helical" evidence="8">
    <location>
        <begin position="314"/>
        <end position="335"/>
    </location>
</feature>
<dbReference type="Proteomes" id="UP001487740">
    <property type="component" value="Unassembled WGS sequence"/>
</dbReference>
<evidence type="ECO:0000256" key="1">
    <source>
        <dbReference type="ARBA" id="ARBA00004651"/>
    </source>
</evidence>
<evidence type="ECO:0000256" key="7">
    <source>
        <dbReference type="SAM" id="MobiDB-lite"/>
    </source>
</evidence>
<dbReference type="GO" id="GO:0030424">
    <property type="term" value="C:axon"/>
    <property type="evidence" value="ECO:0007669"/>
    <property type="project" value="TreeGrafter"/>
</dbReference>
<evidence type="ECO:0000313" key="10">
    <source>
        <dbReference type="Proteomes" id="UP001487740"/>
    </source>
</evidence>
<evidence type="ECO:0000256" key="4">
    <source>
        <dbReference type="ARBA" id="ARBA00022989"/>
    </source>
</evidence>
<dbReference type="PANTHER" id="PTHR21143:SF121">
    <property type="entry name" value="GUSTATORY AND ODORANT RECEPTOR 21A"/>
    <property type="match status" value="1"/>
</dbReference>
<keyword evidence="5 8" id="KW-0472">Membrane</keyword>
<dbReference type="GO" id="GO:0043025">
    <property type="term" value="C:neuronal cell body"/>
    <property type="evidence" value="ECO:0007669"/>
    <property type="project" value="TreeGrafter"/>
</dbReference>
<organism evidence="9 10">
    <name type="scientific">Scylla paramamosain</name>
    <name type="common">Mud crab</name>
    <dbReference type="NCBI Taxonomy" id="85552"/>
    <lineage>
        <taxon>Eukaryota</taxon>
        <taxon>Metazoa</taxon>
        <taxon>Ecdysozoa</taxon>
        <taxon>Arthropoda</taxon>
        <taxon>Crustacea</taxon>
        <taxon>Multicrustacea</taxon>
        <taxon>Malacostraca</taxon>
        <taxon>Eumalacostraca</taxon>
        <taxon>Eucarida</taxon>
        <taxon>Decapoda</taxon>
        <taxon>Pleocyemata</taxon>
        <taxon>Brachyura</taxon>
        <taxon>Eubrachyura</taxon>
        <taxon>Portunoidea</taxon>
        <taxon>Portunidae</taxon>
        <taxon>Portuninae</taxon>
        <taxon>Scylla</taxon>
    </lineage>
</organism>
<dbReference type="Pfam" id="PF08395">
    <property type="entry name" value="7tm_7"/>
    <property type="match status" value="1"/>
</dbReference>